<dbReference type="EMBL" id="CP013023">
    <property type="protein sequence ID" value="ANF97717.1"/>
    <property type="molecule type" value="Genomic_DNA"/>
</dbReference>
<gene>
    <name evidence="2" type="ORF">AR543_18010</name>
</gene>
<organism evidence="2 3">
    <name type="scientific">Paenibacillus bovis</name>
    <dbReference type="NCBI Taxonomy" id="1616788"/>
    <lineage>
        <taxon>Bacteria</taxon>
        <taxon>Bacillati</taxon>
        <taxon>Bacillota</taxon>
        <taxon>Bacilli</taxon>
        <taxon>Bacillales</taxon>
        <taxon>Paenibacillaceae</taxon>
        <taxon>Paenibacillus</taxon>
    </lineage>
</organism>
<proteinExistence type="predicted"/>
<dbReference type="GO" id="GO:0016747">
    <property type="term" value="F:acyltransferase activity, transferring groups other than amino-acyl groups"/>
    <property type="evidence" value="ECO:0007669"/>
    <property type="project" value="InterPro"/>
</dbReference>
<name>A0A172ZKD5_9BACL</name>
<reference evidence="2 3" key="2">
    <citation type="journal article" date="2016" name="Int. J. Syst. Evol. Microbiol.">
        <title>Paenibacillus bovis sp. nov., isolated from raw yak (Bos grunniens) milk.</title>
        <authorList>
            <person name="Gao C."/>
            <person name="Han J."/>
            <person name="Liu Z."/>
            <person name="Xu X."/>
            <person name="Hang F."/>
            <person name="Wu Z."/>
        </authorList>
    </citation>
    <scope>NUCLEOTIDE SEQUENCE [LARGE SCALE GENOMIC DNA]</scope>
    <source>
        <strain evidence="2 3">BD3526</strain>
    </source>
</reference>
<dbReference type="Proteomes" id="UP000078148">
    <property type="component" value="Chromosome"/>
</dbReference>
<dbReference type="OrthoDB" id="2773476at2"/>
<protein>
    <recommendedName>
        <fullName evidence="1">N-acetyltransferase domain-containing protein</fullName>
    </recommendedName>
</protein>
<evidence type="ECO:0000259" key="1">
    <source>
        <dbReference type="PROSITE" id="PS51186"/>
    </source>
</evidence>
<sequence length="277" mass="31429">MSANHITADAAYIRRYPSFVYSVMDGTIAGAIYTESADGQTDQYSSLSGEKYDAAQIPAAFNNMDRPIWVETTIGLCYAGGGDSSGSFYDRVNTYCLNRIQTKDRFTLFSDREVWNKMAARLPVSLRQLTRQAMEYADLFLPDYPLNLPAGYELKKINESVIQKSTVFDEKYYRTYWGSSAYYLLNGLGYAIVHENQVVCECTSIFANTWTAELDIYTAIEHRGQKLAAIAAQSFINQCIKTRRQPIWECNLDNEASRQLAARSGFVPSYTYSVWTR</sequence>
<feature type="domain" description="N-acetyltransferase" evidence="1">
    <location>
        <begin position="152"/>
        <end position="277"/>
    </location>
</feature>
<keyword evidence="3" id="KW-1185">Reference proteome</keyword>
<dbReference type="InterPro" id="IPR000182">
    <property type="entry name" value="GNAT_dom"/>
</dbReference>
<evidence type="ECO:0000313" key="2">
    <source>
        <dbReference type="EMBL" id="ANF97717.1"/>
    </source>
</evidence>
<evidence type="ECO:0000313" key="3">
    <source>
        <dbReference type="Proteomes" id="UP000078148"/>
    </source>
</evidence>
<dbReference type="STRING" id="1616788.AR543_18010"/>
<dbReference type="InterPro" id="IPR016181">
    <property type="entry name" value="Acyl_CoA_acyltransferase"/>
</dbReference>
<dbReference type="PANTHER" id="PTHR31143:SF2">
    <property type="entry name" value="FR47-LIKE DOMAIN-CONTAINING PROTEIN-RELATED"/>
    <property type="match status" value="1"/>
</dbReference>
<accession>A0A172ZKD5</accession>
<dbReference type="Pfam" id="PF12746">
    <property type="entry name" value="GNAT_acetyltran"/>
    <property type="match status" value="1"/>
</dbReference>
<dbReference type="AlphaFoldDB" id="A0A172ZKD5"/>
<dbReference type="PROSITE" id="PS51186">
    <property type="entry name" value="GNAT"/>
    <property type="match status" value="1"/>
</dbReference>
<dbReference type="PANTHER" id="PTHR31143">
    <property type="match status" value="1"/>
</dbReference>
<dbReference type="KEGG" id="pbv:AR543_18010"/>
<dbReference type="RefSeq" id="WP_060535813.1">
    <property type="nucleotide sequence ID" value="NZ_CP013023.1"/>
</dbReference>
<dbReference type="InterPro" id="IPR027365">
    <property type="entry name" value="GNAT_acetyltra_YdfB-like"/>
</dbReference>
<dbReference type="Gene3D" id="3.40.630.30">
    <property type="match status" value="1"/>
</dbReference>
<reference evidence="3" key="1">
    <citation type="submission" date="2015-10" db="EMBL/GenBank/DDBJ databases">
        <title>Genome of Paenibacillus bovis sp. nov.</title>
        <authorList>
            <person name="Wu Z."/>
            <person name="Gao C."/>
            <person name="Liu Z."/>
            <person name="Zheng H."/>
        </authorList>
    </citation>
    <scope>NUCLEOTIDE SEQUENCE [LARGE SCALE GENOMIC DNA]</scope>
    <source>
        <strain evidence="3">BD3526</strain>
    </source>
</reference>
<dbReference type="SUPFAM" id="SSF55729">
    <property type="entry name" value="Acyl-CoA N-acyltransferases (Nat)"/>
    <property type="match status" value="1"/>
</dbReference>